<proteinExistence type="predicted"/>
<organism evidence="1 2">
    <name type="scientific">Mucuna pruriens</name>
    <name type="common">Velvet bean</name>
    <name type="synonym">Dolichos pruriens</name>
    <dbReference type="NCBI Taxonomy" id="157652"/>
    <lineage>
        <taxon>Eukaryota</taxon>
        <taxon>Viridiplantae</taxon>
        <taxon>Streptophyta</taxon>
        <taxon>Embryophyta</taxon>
        <taxon>Tracheophyta</taxon>
        <taxon>Spermatophyta</taxon>
        <taxon>Magnoliopsida</taxon>
        <taxon>eudicotyledons</taxon>
        <taxon>Gunneridae</taxon>
        <taxon>Pentapetalae</taxon>
        <taxon>rosids</taxon>
        <taxon>fabids</taxon>
        <taxon>Fabales</taxon>
        <taxon>Fabaceae</taxon>
        <taxon>Papilionoideae</taxon>
        <taxon>50 kb inversion clade</taxon>
        <taxon>NPAAA clade</taxon>
        <taxon>indigoferoid/millettioid clade</taxon>
        <taxon>Phaseoleae</taxon>
        <taxon>Mucuna</taxon>
    </lineage>
</organism>
<dbReference type="AlphaFoldDB" id="A0A371G1N7"/>
<gene>
    <name evidence="1" type="ORF">CR513_34481</name>
</gene>
<dbReference type="Proteomes" id="UP000257109">
    <property type="component" value="Unassembled WGS sequence"/>
</dbReference>
<dbReference type="EMBL" id="QJKJ01007043">
    <property type="protein sequence ID" value="RDX84462.1"/>
    <property type="molecule type" value="Genomic_DNA"/>
</dbReference>
<protein>
    <recommendedName>
        <fullName evidence="3">Reverse transcriptase Ty1/copia-type domain-containing protein</fullName>
    </recommendedName>
</protein>
<evidence type="ECO:0008006" key="3">
    <source>
        <dbReference type="Google" id="ProtNLM"/>
    </source>
</evidence>
<evidence type="ECO:0000313" key="2">
    <source>
        <dbReference type="Proteomes" id="UP000257109"/>
    </source>
</evidence>
<comment type="caution">
    <text evidence="1">The sequence shown here is derived from an EMBL/GenBank/DDBJ whole genome shotgun (WGS) entry which is preliminary data.</text>
</comment>
<feature type="non-terminal residue" evidence="1">
    <location>
        <position position="1"/>
    </location>
</feature>
<name>A0A371G1N7_MUCPR</name>
<sequence>MLLAIIAQFVLHLEHMDAKITFYMETVFLKHLEGFEDKDKFAFKNLCITLNSHNTNGTSILTILSQELDSGEYIYLFYVDDMLIACKNMVEIEKLKKLLNLGNRKGAIYYFLGKFNKYVMVWTHSNIVYAERSKKTTLDGCKRDFKIFERVCWYKFEIWKRYSNFKWTIKLCRCRFCWRS</sequence>
<keyword evidence="2" id="KW-1185">Reference proteome</keyword>
<reference evidence="1" key="1">
    <citation type="submission" date="2018-05" db="EMBL/GenBank/DDBJ databases">
        <title>Draft genome of Mucuna pruriens seed.</title>
        <authorList>
            <person name="Nnadi N.E."/>
            <person name="Vos R."/>
            <person name="Hasami M.H."/>
            <person name="Devisetty U.K."/>
            <person name="Aguiy J.C."/>
        </authorList>
    </citation>
    <scope>NUCLEOTIDE SEQUENCE [LARGE SCALE GENOMIC DNA]</scope>
    <source>
        <strain evidence="1">JCA_2017</strain>
    </source>
</reference>
<evidence type="ECO:0000313" key="1">
    <source>
        <dbReference type="EMBL" id="RDX84462.1"/>
    </source>
</evidence>
<accession>A0A371G1N7</accession>